<evidence type="ECO:0000256" key="11">
    <source>
        <dbReference type="SAM" id="MobiDB-lite"/>
    </source>
</evidence>
<feature type="compositionally biased region" description="Basic and acidic residues" evidence="11">
    <location>
        <begin position="205"/>
        <end position="224"/>
    </location>
</feature>
<dbReference type="GO" id="GO:0005634">
    <property type="term" value="C:nucleus"/>
    <property type="evidence" value="ECO:0007669"/>
    <property type="project" value="TreeGrafter"/>
</dbReference>
<gene>
    <name evidence="14" type="ORF">DSTB1V02_LOCUS3423</name>
</gene>
<keyword evidence="3" id="KW-0677">Repeat</keyword>
<evidence type="ECO:0000256" key="6">
    <source>
        <dbReference type="ARBA" id="ARBA00022833"/>
    </source>
</evidence>
<feature type="domain" description="C2H2-type" evidence="13">
    <location>
        <begin position="339"/>
        <end position="366"/>
    </location>
</feature>
<keyword evidence="5" id="KW-0221">Differentiation</keyword>
<dbReference type="PROSITE" id="PS50097">
    <property type="entry name" value="BTB"/>
    <property type="match status" value="1"/>
</dbReference>
<keyword evidence="2" id="KW-0479">Metal-binding</keyword>
<proteinExistence type="predicted"/>
<dbReference type="Gene3D" id="3.30.710.10">
    <property type="entry name" value="Potassium Channel Kv1.1, Chain A"/>
    <property type="match status" value="1"/>
</dbReference>
<name>A0A7R9A0V8_9CRUS</name>
<dbReference type="Pfam" id="PF00651">
    <property type="entry name" value="BTB"/>
    <property type="match status" value="1"/>
</dbReference>
<dbReference type="InterPro" id="IPR000210">
    <property type="entry name" value="BTB/POZ_dom"/>
</dbReference>
<protein>
    <submittedName>
        <fullName evidence="14">Uncharacterized protein</fullName>
    </submittedName>
</protein>
<dbReference type="GO" id="GO:0007526">
    <property type="term" value="P:larval somatic muscle development"/>
    <property type="evidence" value="ECO:0007669"/>
    <property type="project" value="UniProtKB-ARBA"/>
</dbReference>
<dbReference type="GO" id="GO:0048813">
    <property type="term" value="P:dendrite morphogenesis"/>
    <property type="evidence" value="ECO:0007669"/>
    <property type="project" value="UniProtKB-ARBA"/>
</dbReference>
<evidence type="ECO:0000313" key="15">
    <source>
        <dbReference type="Proteomes" id="UP000677054"/>
    </source>
</evidence>
<dbReference type="GO" id="GO:0007464">
    <property type="term" value="P:R3/R4 cell fate commitment"/>
    <property type="evidence" value="ECO:0007669"/>
    <property type="project" value="UniProtKB-ARBA"/>
</dbReference>
<dbReference type="GO" id="GO:0035167">
    <property type="term" value="P:larval lymph gland hemopoiesis"/>
    <property type="evidence" value="ECO:0007669"/>
    <property type="project" value="UniProtKB-ARBA"/>
</dbReference>
<feature type="compositionally biased region" description="Polar residues" evidence="11">
    <location>
        <begin position="162"/>
        <end position="173"/>
    </location>
</feature>
<feature type="region of interest" description="Disordered" evidence="11">
    <location>
        <begin position="155"/>
        <end position="233"/>
    </location>
</feature>
<dbReference type="InterPro" id="IPR011333">
    <property type="entry name" value="SKP1/BTB/POZ_sf"/>
</dbReference>
<feature type="compositionally biased region" description="Acidic residues" evidence="11">
    <location>
        <begin position="252"/>
        <end position="273"/>
    </location>
</feature>
<dbReference type="GO" id="GO:0045467">
    <property type="term" value="P:R7 cell development"/>
    <property type="evidence" value="ECO:0007669"/>
    <property type="project" value="UniProtKB-ARBA"/>
</dbReference>
<dbReference type="Proteomes" id="UP000677054">
    <property type="component" value="Unassembled WGS sequence"/>
</dbReference>
<keyword evidence="1" id="KW-0217">Developmental protein</keyword>
<evidence type="ECO:0000256" key="7">
    <source>
        <dbReference type="ARBA" id="ARBA00022902"/>
    </source>
</evidence>
<evidence type="ECO:0000256" key="2">
    <source>
        <dbReference type="ARBA" id="ARBA00022723"/>
    </source>
</evidence>
<dbReference type="GO" id="GO:0006357">
    <property type="term" value="P:regulation of transcription by RNA polymerase II"/>
    <property type="evidence" value="ECO:0007669"/>
    <property type="project" value="TreeGrafter"/>
</dbReference>
<keyword evidence="7" id="KW-0524">Neurogenesis</keyword>
<evidence type="ECO:0000313" key="14">
    <source>
        <dbReference type="EMBL" id="CAD7243505.1"/>
    </source>
</evidence>
<reference evidence="14" key="1">
    <citation type="submission" date="2020-11" db="EMBL/GenBank/DDBJ databases">
        <authorList>
            <person name="Tran Van P."/>
        </authorList>
    </citation>
    <scope>NUCLEOTIDE SEQUENCE</scope>
</reference>
<dbReference type="GO" id="GO:0008406">
    <property type="term" value="P:gonad development"/>
    <property type="evidence" value="ECO:0007669"/>
    <property type="project" value="UniProtKB-ARBA"/>
</dbReference>
<dbReference type="SMART" id="SM00355">
    <property type="entry name" value="ZnF_C2H2"/>
    <property type="match status" value="2"/>
</dbReference>
<evidence type="ECO:0000259" key="13">
    <source>
        <dbReference type="PROSITE" id="PS50157"/>
    </source>
</evidence>
<dbReference type="EMBL" id="CAJPEV010000441">
    <property type="protein sequence ID" value="CAG0885331.1"/>
    <property type="molecule type" value="Genomic_DNA"/>
</dbReference>
<dbReference type="OrthoDB" id="6077919at2759"/>
<dbReference type="SUPFAM" id="SSF57667">
    <property type="entry name" value="beta-beta-alpha zinc fingers"/>
    <property type="match status" value="1"/>
</dbReference>
<feature type="domain" description="BTB" evidence="12">
    <location>
        <begin position="32"/>
        <end position="103"/>
    </location>
</feature>
<evidence type="ECO:0000256" key="10">
    <source>
        <dbReference type="PROSITE-ProRule" id="PRU00042"/>
    </source>
</evidence>
<comment type="function">
    <text evidence="9">Putative transcription factor required for axon growth and guidance in the central and peripheral nervous systems. Repels CNS axons away from the midline by promoting the expression of the midline repellent sli and its receptor robo.</text>
</comment>
<dbReference type="FunFam" id="3.30.160.60:FF:000100">
    <property type="entry name" value="Zinc finger 45-like"/>
    <property type="match status" value="1"/>
</dbReference>
<dbReference type="GO" id="GO:0045476">
    <property type="term" value="P:nurse cell apoptotic process"/>
    <property type="evidence" value="ECO:0007669"/>
    <property type="project" value="UniProtKB-ARBA"/>
</dbReference>
<dbReference type="Gene3D" id="3.30.160.60">
    <property type="entry name" value="Classic Zinc Finger"/>
    <property type="match status" value="1"/>
</dbReference>
<evidence type="ECO:0000256" key="8">
    <source>
        <dbReference type="ARBA" id="ARBA00023242"/>
    </source>
</evidence>
<dbReference type="SMART" id="SM00225">
    <property type="entry name" value="BTB"/>
    <property type="match status" value="1"/>
</dbReference>
<dbReference type="EMBL" id="LR899958">
    <property type="protein sequence ID" value="CAD7243505.1"/>
    <property type="molecule type" value="Genomic_DNA"/>
</dbReference>
<dbReference type="AlphaFoldDB" id="A0A7R9A0V8"/>
<evidence type="ECO:0000256" key="3">
    <source>
        <dbReference type="ARBA" id="ARBA00022737"/>
    </source>
</evidence>
<evidence type="ECO:0000256" key="4">
    <source>
        <dbReference type="ARBA" id="ARBA00022771"/>
    </source>
</evidence>
<evidence type="ECO:0000256" key="5">
    <source>
        <dbReference type="ARBA" id="ARBA00022782"/>
    </source>
</evidence>
<evidence type="ECO:0000256" key="1">
    <source>
        <dbReference type="ARBA" id="ARBA00022473"/>
    </source>
</evidence>
<dbReference type="GO" id="GO:0016199">
    <property type="term" value="P:axon midline choice point recognition"/>
    <property type="evidence" value="ECO:0007669"/>
    <property type="project" value="UniProtKB-ARBA"/>
</dbReference>
<dbReference type="InterPro" id="IPR036236">
    <property type="entry name" value="Znf_C2H2_sf"/>
</dbReference>
<keyword evidence="15" id="KW-1185">Reference proteome</keyword>
<feature type="domain" description="C2H2-type" evidence="13">
    <location>
        <begin position="367"/>
        <end position="395"/>
    </location>
</feature>
<sequence>MEGPTRYNLKWKSHHSESFHAFEVLRAQEALVDVTLSSGGQLLKAHKIILSAGSGYFERIFQHAIPQYPVAFHIPIIHFHGIPPELLVLLLDFLYNGEVNVPIEHLEEFVCFAESLEVRGLTMEALLAKEENLASVMQQQMKKRNKECVTSTLRPIPIPHALTSNSPDTSCQNGRDHGETAPVTKRTKCPKAEQAPNSKLSKKCKLSDPTEVQKDVTKTTKEESTGDGDSEVQHELKARVIQDMKEETQNGEIEDAACDSDEEQMLETEDEKEDEHQMMAWVVANPEIVMEEATDAVQSTNQDDILKETLSPIQPRPNAKTAPDKRGIWTYEEHGYKIFCCMHCSYQTERRSAAVRHMVVHSQEKPFACDQCHKNFKRRHHLQRHARQCHSHESKGIGLMPHLLAGGWNSST</sequence>
<dbReference type="SUPFAM" id="SSF54695">
    <property type="entry name" value="POZ domain"/>
    <property type="match status" value="1"/>
</dbReference>
<dbReference type="InterPro" id="IPR051095">
    <property type="entry name" value="Dros_DevTransReg"/>
</dbReference>
<keyword evidence="8" id="KW-0539">Nucleus</keyword>
<dbReference type="PROSITE" id="PS50157">
    <property type="entry name" value="ZINC_FINGER_C2H2_2"/>
    <property type="match status" value="2"/>
</dbReference>
<accession>A0A7R9A0V8</accession>
<dbReference type="PROSITE" id="PS00028">
    <property type="entry name" value="ZINC_FINGER_C2H2_1"/>
    <property type="match status" value="1"/>
</dbReference>
<dbReference type="PANTHER" id="PTHR23110:SF111">
    <property type="entry name" value="LONGITUDINALS LACKING PROTEIN, ISOFORMS F_I_K_T"/>
    <property type="match status" value="1"/>
</dbReference>
<dbReference type="GO" id="GO:0008270">
    <property type="term" value="F:zinc ion binding"/>
    <property type="evidence" value="ECO:0007669"/>
    <property type="project" value="UniProtKB-KW"/>
</dbReference>
<keyword evidence="6" id="KW-0862">Zinc</keyword>
<evidence type="ECO:0000259" key="12">
    <source>
        <dbReference type="PROSITE" id="PS50097"/>
    </source>
</evidence>
<keyword evidence="4 10" id="KW-0863">Zinc-finger</keyword>
<organism evidence="14">
    <name type="scientific">Darwinula stevensoni</name>
    <dbReference type="NCBI Taxonomy" id="69355"/>
    <lineage>
        <taxon>Eukaryota</taxon>
        <taxon>Metazoa</taxon>
        <taxon>Ecdysozoa</taxon>
        <taxon>Arthropoda</taxon>
        <taxon>Crustacea</taxon>
        <taxon>Oligostraca</taxon>
        <taxon>Ostracoda</taxon>
        <taxon>Podocopa</taxon>
        <taxon>Podocopida</taxon>
        <taxon>Darwinulocopina</taxon>
        <taxon>Darwinuloidea</taxon>
        <taxon>Darwinulidae</taxon>
        <taxon>Darwinula</taxon>
    </lineage>
</organism>
<dbReference type="PANTHER" id="PTHR23110">
    <property type="entry name" value="BTB DOMAIN TRANSCRIPTION FACTOR"/>
    <property type="match status" value="1"/>
</dbReference>
<dbReference type="InterPro" id="IPR013087">
    <property type="entry name" value="Znf_C2H2_type"/>
</dbReference>
<feature type="region of interest" description="Disordered" evidence="11">
    <location>
        <begin position="248"/>
        <end position="274"/>
    </location>
</feature>
<evidence type="ECO:0000256" key="9">
    <source>
        <dbReference type="ARBA" id="ARBA00037382"/>
    </source>
</evidence>